<dbReference type="PANTHER" id="PTHR34775:SF4">
    <property type="entry name" value="TRANSMEMBRANE PROTEIN"/>
    <property type="match status" value="1"/>
</dbReference>
<organism evidence="4 5">
    <name type="scientific">Forsythia ovata</name>
    <dbReference type="NCBI Taxonomy" id="205694"/>
    <lineage>
        <taxon>Eukaryota</taxon>
        <taxon>Viridiplantae</taxon>
        <taxon>Streptophyta</taxon>
        <taxon>Embryophyta</taxon>
        <taxon>Tracheophyta</taxon>
        <taxon>Spermatophyta</taxon>
        <taxon>Magnoliopsida</taxon>
        <taxon>eudicotyledons</taxon>
        <taxon>Gunneridae</taxon>
        <taxon>Pentapetalae</taxon>
        <taxon>asterids</taxon>
        <taxon>lamiids</taxon>
        <taxon>Lamiales</taxon>
        <taxon>Oleaceae</taxon>
        <taxon>Forsythieae</taxon>
        <taxon>Forsythia</taxon>
    </lineage>
</organism>
<feature type="compositionally biased region" description="Polar residues" evidence="2">
    <location>
        <begin position="1"/>
        <end position="36"/>
    </location>
</feature>
<sequence length="861" mass="96031">MAANRSPSPLSTRPINPNTKNSESNTGARRSFNGNPFSKPYVHTNPRSFYPSTPANSPSDFARRRSLGKESILASRDCEEKENNEKDHNLKAAKIRQAAMVSKNFMSPTISAASKFTPSPRKKVLVERNDPVRTSISLSDGKAVFFSAYSEDTEPNSDMDSDLNKISECSFHSKVSDTAERKAVVEGPPVSKPLKRVTFLEVPSDSENAFESMSDSVIIDSDCFNENKTSCSSEPPIIAPLDADPSIPPYDPKTNYLSPRPQFLHYKPNPRIEILLNKENGLDSDEFKKLEDSFMSEIMSENISDCDGTEESSQKEESEDTSSIEMVLGVDENEEDTVLGVEEEEETNVSASLPISTNVPDVIAEENFEAKMDKKSWVFPRLKCVSIILMFFIACVSVLVTDLPVTRTSRLTDLSFTNLYHQSRAAAFTKANLDGFVRNVNHYSVNSLSYISKLITDFGREDKLGTLQFMNLTDLQKEIMIGDHFMNKQFSKEFKENEMEDDLDTEIQEFEEEVSAEVDSDEIIENETEEVSNVLEENLEENEMEEELDTELREFVDEVSAMIDSDEIIEKEVEEVSPASPTQLVEFNPENQENIKNEGEIVSYINAEQNSDTFSDDQLATVLSDHEIQSVADIVKPAIIETEKIEGDNYLDSCTQDDLTLLDHKSSSEINSLREGVKAPPVVESTFSPVEGKYAAYIVGVSSLVVALLAAAAFIHRNQRTSMSSNTVPRTDPLLSKKTISGLAGDVEHVYREKPSSQDWTTENVIGEESSCPSEMSSFENNLSSHSIRGVSNEAQSHDRKAKKLSKRESLASSSDYSTGSPSYGSFTTYERIPIKHVNGDEEIITPVRRSSRLRNHVTSP</sequence>
<gene>
    <name evidence="4" type="ORF">Fot_18613</name>
</gene>
<accession>A0ABD1VIN8</accession>
<evidence type="ECO:0000313" key="4">
    <source>
        <dbReference type="EMBL" id="KAL2537222.1"/>
    </source>
</evidence>
<evidence type="ECO:0000313" key="5">
    <source>
        <dbReference type="Proteomes" id="UP001604277"/>
    </source>
</evidence>
<keyword evidence="1" id="KW-0175">Coiled coil</keyword>
<feature type="compositionally biased region" description="Low complexity" evidence="2">
    <location>
        <begin position="813"/>
        <end position="826"/>
    </location>
</feature>
<evidence type="ECO:0000256" key="1">
    <source>
        <dbReference type="SAM" id="Coils"/>
    </source>
</evidence>
<name>A0ABD1VIN8_9LAMI</name>
<feature type="transmembrane region" description="Helical" evidence="3">
    <location>
        <begin position="694"/>
        <end position="715"/>
    </location>
</feature>
<evidence type="ECO:0000256" key="3">
    <source>
        <dbReference type="SAM" id="Phobius"/>
    </source>
</evidence>
<feature type="region of interest" description="Disordered" evidence="2">
    <location>
        <begin position="301"/>
        <end position="323"/>
    </location>
</feature>
<feature type="compositionally biased region" description="Polar residues" evidence="2">
    <location>
        <begin position="771"/>
        <end position="787"/>
    </location>
</feature>
<comment type="caution">
    <text evidence="4">The sequence shown here is derived from an EMBL/GenBank/DDBJ whole genome shotgun (WGS) entry which is preliminary data.</text>
</comment>
<dbReference type="EMBL" id="JBFOLJ010000005">
    <property type="protein sequence ID" value="KAL2537222.1"/>
    <property type="molecule type" value="Genomic_DNA"/>
</dbReference>
<feature type="compositionally biased region" description="Basic residues" evidence="2">
    <location>
        <begin position="850"/>
        <end position="861"/>
    </location>
</feature>
<keyword evidence="3" id="KW-0812">Transmembrane</keyword>
<dbReference type="AlphaFoldDB" id="A0ABD1VIN8"/>
<dbReference type="Proteomes" id="UP001604277">
    <property type="component" value="Unassembled WGS sequence"/>
</dbReference>
<proteinExistence type="predicted"/>
<feature type="region of interest" description="Disordered" evidence="2">
    <location>
        <begin position="752"/>
        <end position="861"/>
    </location>
</feature>
<keyword evidence="5" id="KW-1185">Reference proteome</keyword>
<feature type="coiled-coil region" evidence="1">
    <location>
        <begin position="524"/>
        <end position="554"/>
    </location>
</feature>
<evidence type="ECO:0000256" key="2">
    <source>
        <dbReference type="SAM" id="MobiDB-lite"/>
    </source>
</evidence>
<feature type="compositionally biased region" description="Polar residues" evidence="2">
    <location>
        <begin position="45"/>
        <end position="59"/>
    </location>
</feature>
<keyword evidence="3" id="KW-0472">Membrane</keyword>
<dbReference type="PANTHER" id="PTHR34775">
    <property type="entry name" value="TRANSMEMBRANE PROTEIN"/>
    <property type="match status" value="1"/>
</dbReference>
<protein>
    <submittedName>
        <fullName evidence="4">Uncharacterized protein</fullName>
    </submittedName>
</protein>
<reference evidence="5" key="1">
    <citation type="submission" date="2024-07" db="EMBL/GenBank/DDBJ databases">
        <title>Two chromosome-level genome assemblies of Korean endemic species Abeliophyllum distichum and Forsythia ovata (Oleaceae).</title>
        <authorList>
            <person name="Jang H."/>
        </authorList>
    </citation>
    <scope>NUCLEOTIDE SEQUENCE [LARGE SCALE GENOMIC DNA]</scope>
</reference>
<keyword evidence="3" id="KW-1133">Transmembrane helix</keyword>
<feature type="region of interest" description="Disordered" evidence="2">
    <location>
        <begin position="1"/>
        <end position="65"/>
    </location>
</feature>